<dbReference type="EMBL" id="VIAR01000002">
    <property type="protein sequence ID" value="TQD40065.1"/>
    <property type="molecule type" value="Genomic_DNA"/>
</dbReference>
<keyword evidence="2" id="KW-0489">Methyltransferase</keyword>
<evidence type="ECO:0000313" key="3">
    <source>
        <dbReference type="Proteomes" id="UP000317169"/>
    </source>
</evidence>
<dbReference type="Proteomes" id="UP000317169">
    <property type="component" value="Unassembled WGS sequence"/>
</dbReference>
<keyword evidence="2" id="KW-0808">Transferase</keyword>
<keyword evidence="3" id="KW-1185">Reference proteome</keyword>
<accession>A0A507ZZF9</accession>
<evidence type="ECO:0000259" key="1">
    <source>
        <dbReference type="Pfam" id="PF13649"/>
    </source>
</evidence>
<protein>
    <submittedName>
        <fullName evidence="2">Class I SAM-dependent methyltransferase</fullName>
    </submittedName>
</protein>
<reference evidence="2 3" key="1">
    <citation type="submission" date="2019-06" db="EMBL/GenBank/DDBJ databases">
        <title>Flavibacter putida gen. nov., sp. nov., a novel marine bacterium of the family Flavobacteriaceae isolated from coastal seawater.</title>
        <authorList>
            <person name="Feng X."/>
        </authorList>
    </citation>
    <scope>NUCLEOTIDE SEQUENCE [LARGE SCALE GENOMIC DNA]</scope>
    <source>
        <strain evidence="2 3">PLHSN227</strain>
    </source>
</reference>
<proteinExistence type="predicted"/>
<dbReference type="RefSeq" id="WP_141420595.1">
    <property type="nucleotide sequence ID" value="NZ_VIAR01000002.1"/>
</dbReference>
<dbReference type="PANTHER" id="PTHR12843">
    <property type="entry name" value="PROTEIN-LYSINE N-METHYLTRANSFERASE METTL10"/>
    <property type="match status" value="1"/>
</dbReference>
<dbReference type="SUPFAM" id="SSF53335">
    <property type="entry name" value="S-adenosyl-L-methionine-dependent methyltransferases"/>
    <property type="match status" value="1"/>
</dbReference>
<organism evidence="2 3">
    <name type="scientific">Haloflavibacter putidus</name>
    <dbReference type="NCBI Taxonomy" id="2576776"/>
    <lineage>
        <taxon>Bacteria</taxon>
        <taxon>Pseudomonadati</taxon>
        <taxon>Bacteroidota</taxon>
        <taxon>Flavobacteriia</taxon>
        <taxon>Flavobacteriales</taxon>
        <taxon>Flavobacteriaceae</taxon>
        <taxon>Haloflavibacter</taxon>
    </lineage>
</organism>
<dbReference type="InterPro" id="IPR029063">
    <property type="entry name" value="SAM-dependent_MTases_sf"/>
</dbReference>
<feature type="domain" description="Methyltransferase" evidence="1">
    <location>
        <begin position="45"/>
        <end position="140"/>
    </location>
</feature>
<dbReference type="PANTHER" id="PTHR12843:SF5">
    <property type="entry name" value="EEF1A LYSINE METHYLTRANSFERASE 2"/>
    <property type="match status" value="1"/>
</dbReference>
<dbReference type="GO" id="GO:0008168">
    <property type="term" value="F:methyltransferase activity"/>
    <property type="evidence" value="ECO:0007669"/>
    <property type="project" value="UniProtKB-KW"/>
</dbReference>
<evidence type="ECO:0000313" key="2">
    <source>
        <dbReference type="EMBL" id="TQD40065.1"/>
    </source>
</evidence>
<name>A0A507ZZF9_9FLAO</name>
<dbReference type="InterPro" id="IPR041698">
    <property type="entry name" value="Methyltransf_25"/>
</dbReference>
<comment type="caution">
    <text evidence="2">The sequence shown here is derived from an EMBL/GenBank/DDBJ whole genome shotgun (WGS) entry which is preliminary data.</text>
</comment>
<gene>
    <name evidence="2" type="ORF">FKR84_02385</name>
</gene>
<dbReference type="Pfam" id="PF13649">
    <property type="entry name" value="Methyltransf_25"/>
    <property type="match status" value="1"/>
</dbReference>
<dbReference type="AlphaFoldDB" id="A0A507ZZF9"/>
<dbReference type="GO" id="GO:0032259">
    <property type="term" value="P:methylation"/>
    <property type="evidence" value="ECO:0007669"/>
    <property type="project" value="UniProtKB-KW"/>
</dbReference>
<dbReference type="Gene3D" id="3.40.50.150">
    <property type="entry name" value="Vaccinia Virus protein VP39"/>
    <property type="match status" value="1"/>
</dbReference>
<sequence>MNKRVEHWQEVYKNKDLQEVSWYQEKPETSIALIQKANLDKSAAIIDVGGGNSRLVDYLLNLGYTNLSVLDISEAALKNAQKRLGEKAKQVNWILADVTDFKSDAKFDCWHDRATFHFLNNQEDIEKYRSLCNASIKPNGQLIVGAFSKKGPTKCSGLPTANYSADGLSSIFEPEFRAVDCFTKDHLTPRNKVQNFQFCVFLKE</sequence>
<dbReference type="OrthoDB" id="9788660at2"/>
<dbReference type="CDD" id="cd02440">
    <property type="entry name" value="AdoMet_MTases"/>
    <property type="match status" value="1"/>
</dbReference>